<keyword evidence="8 11" id="KW-0456">Lyase</keyword>
<reference evidence="13 14" key="1">
    <citation type="submission" date="2019-09" db="EMBL/GenBank/DDBJ databases">
        <title>Taxonomic organization of the family Brucellaceae based on a phylogenomic approach.</title>
        <authorList>
            <person name="Leclercq S."/>
            <person name="Cloeckaert A."/>
            <person name="Zygmunt M.S."/>
        </authorList>
    </citation>
    <scope>NUCLEOTIDE SEQUENCE [LARGE SCALE GENOMIC DNA]</scope>
    <source>
        <strain evidence="13 14">WS1830</strain>
    </source>
</reference>
<keyword evidence="3 11" id="KW-0210">Decarboxylase</keyword>
<dbReference type="GO" id="GO:0005886">
    <property type="term" value="C:plasma membrane"/>
    <property type="evidence" value="ECO:0007669"/>
    <property type="project" value="UniProtKB-SubCell"/>
</dbReference>
<keyword evidence="2 11" id="KW-0444">Lipid biosynthesis</keyword>
<keyword evidence="9 11" id="KW-1208">Phospholipid metabolism</keyword>
<comment type="cofactor">
    <cofactor evidence="11">
        <name>pyruvate</name>
        <dbReference type="ChEBI" id="CHEBI:15361"/>
    </cofactor>
    <text evidence="11">Binds 1 pyruvoyl group covalently per subunit.</text>
</comment>
<dbReference type="EC" id="4.1.1.65" evidence="11"/>
<comment type="subunit">
    <text evidence="11">Heterodimer of a large membrane-associated beta subunit and a small pyruvoyl-containing alpha subunit.</text>
</comment>
<comment type="subcellular location">
    <subcellularLocation>
        <location evidence="11">Cell membrane</location>
        <topology evidence="11">Peripheral membrane protein</topology>
    </subcellularLocation>
</comment>
<evidence type="ECO:0000256" key="12">
    <source>
        <dbReference type="SAM" id="Phobius"/>
    </source>
</evidence>
<comment type="PTM">
    <text evidence="11">Is synthesized initially as an inactive proenzyme. Formation of the active enzyme involves a self-maturation process in which the active site pyruvoyl group is generated from an internal serine residue via an autocatalytic post-translational modification. Two non-identical subunits are generated from the proenzyme in this reaction, and the pyruvate is formed at the N-terminus of the alpha chain, which is derived from the carboxyl end of the proenzyme. The post-translation cleavage follows an unusual pathway, termed non-hydrolytic serinolysis, in which the side chain hydroxyl group of the serine supplies its oxygen atom to form the C-terminus of the beta chain, while the remainder of the serine residue undergoes an oxidative deamination to produce ammonia and the pyruvoyl prosthetic group on the alpha chain.</text>
</comment>
<dbReference type="HAMAP" id="MF_00664">
    <property type="entry name" value="PS_decarb_PSD_A"/>
    <property type="match status" value="1"/>
</dbReference>
<evidence type="ECO:0000313" key="14">
    <source>
        <dbReference type="Proteomes" id="UP000481643"/>
    </source>
</evidence>
<feature type="chain" id="PRO_5027192440" description="Phosphatidylserine decarboxylase alpha chain" evidence="11">
    <location>
        <begin position="190"/>
        <end position="232"/>
    </location>
</feature>
<dbReference type="PANTHER" id="PTHR35809:SF1">
    <property type="entry name" value="ARCHAETIDYLSERINE DECARBOXYLASE PROENZYME-RELATED"/>
    <property type="match status" value="1"/>
</dbReference>
<dbReference type="GO" id="GO:0006646">
    <property type="term" value="P:phosphatidylethanolamine biosynthetic process"/>
    <property type="evidence" value="ECO:0007669"/>
    <property type="project" value="UniProtKB-UniRule"/>
</dbReference>
<evidence type="ECO:0000256" key="9">
    <source>
        <dbReference type="ARBA" id="ARBA00023264"/>
    </source>
</evidence>
<comment type="pathway">
    <text evidence="11">Phospholipid metabolism; phosphatidylethanolamine biosynthesis; phosphatidylethanolamine from CDP-diacylglycerol: step 2/2.</text>
</comment>
<keyword evidence="4 11" id="KW-0443">Lipid metabolism</keyword>
<evidence type="ECO:0000256" key="2">
    <source>
        <dbReference type="ARBA" id="ARBA00022516"/>
    </source>
</evidence>
<evidence type="ECO:0000313" key="13">
    <source>
        <dbReference type="EMBL" id="KAB2684362.1"/>
    </source>
</evidence>
<feature type="active site" description="Schiff-base intermediate with substrate; via pyruvic acid" evidence="11">
    <location>
        <position position="190"/>
    </location>
</feature>
<dbReference type="InterPro" id="IPR033175">
    <property type="entry name" value="PSD-A"/>
</dbReference>
<dbReference type="UniPathway" id="UPA00558">
    <property type="reaction ID" value="UER00616"/>
</dbReference>
<keyword evidence="12" id="KW-0812">Transmembrane</keyword>
<dbReference type="NCBIfam" id="NF003685">
    <property type="entry name" value="PRK05305.2-5"/>
    <property type="match status" value="1"/>
</dbReference>
<dbReference type="PANTHER" id="PTHR35809">
    <property type="entry name" value="ARCHAETIDYLSERINE DECARBOXYLASE PROENZYME-RELATED"/>
    <property type="match status" value="1"/>
</dbReference>
<evidence type="ECO:0000256" key="11">
    <source>
        <dbReference type="HAMAP-Rule" id="MF_00664"/>
    </source>
</evidence>
<feature type="transmembrane region" description="Helical" evidence="12">
    <location>
        <begin position="26"/>
        <end position="54"/>
    </location>
</feature>
<dbReference type="NCBIfam" id="NF003678">
    <property type="entry name" value="PRK05305.1-2"/>
    <property type="match status" value="1"/>
</dbReference>
<organism evidence="13 14">
    <name type="scientific">Brucella tritici</name>
    <dbReference type="NCBI Taxonomy" id="94626"/>
    <lineage>
        <taxon>Bacteria</taxon>
        <taxon>Pseudomonadati</taxon>
        <taxon>Pseudomonadota</taxon>
        <taxon>Alphaproteobacteria</taxon>
        <taxon>Hyphomicrobiales</taxon>
        <taxon>Brucellaceae</taxon>
        <taxon>Brucella/Ochrobactrum group</taxon>
        <taxon>Brucella</taxon>
    </lineage>
</organism>
<dbReference type="AlphaFoldDB" id="A0A6L3YN62"/>
<proteinExistence type="inferred from homology"/>
<accession>A0A6L3YN62</accession>
<comment type="caution">
    <text evidence="13">The sequence shown here is derived from an EMBL/GenBank/DDBJ whole genome shotgun (WGS) entry which is preliminary data.</text>
</comment>
<keyword evidence="10 11" id="KW-0670">Pyruvate</keyword>
<dbReference type="NCBIfam" id="NF003677">
    <property type="entry name" value="PRK05305.1-1"/>
    <property type="match status" value="1"/>
</dbReference>
<dbReference type="GO" id="GO:0004609">
    <property type="term" value="F:phosphatidylserine decarboxylase activity"/>
    <property type="evidence" value="ECO:0007669"/>
    <property type="project" value="UniProtKB-UniRule"/>
</dbReference>
<keyword evidence="12" id="KW-1133">Transmembrane helix</keyword>
<keyword evidence="5 11" id="KW-0472">Membrane</keyword>
<evidence type="ECO:0000256" key="3">
    <source>
        <dbReference type="ARBA" id="ARBA00022793"/>
    </source>
</evidence>
<evidence type="ECO:0000256" key="10">
    <source>
        <dbReference type="ARBA" id="ARBA00023317"/>
    </source>
</evidence>
<gene>
    <name evidence="11" type="primary">psd</name>
    <name evidence="13" type="ORF">F9L08_13785</name>
</gene>
<dbReference type="Pfam" id="PF02666">
    <property type="entry name" value="PS_Dcarbxylase"/>
    <property type="match status" value="1"/>
</dbReference>
<comment type="function">
    <text evidence="11">Catalyzes the formation of phosphatidylethanolamine (PtdEtn) from phosphatidylserine (PtdSer).</text>
</comment>
<evidence type="ECO:0000256" key="7">
    <source>
        <dbReference type="ARBA" id="ARBA00023209"/>
    </source>
</evidence>
<keyword evidence="6 11" id="KW-0865">Zymogen</keyword>
<evidence type="ECO:0000256" key="4">
    <source>
        <dbReference type="ARBA" id="ARBA00023098"/>
    </source>
</evidence>
<evidence type="ECO:0000256" key="8">
    <source>
        <dbReference type="ARBA" id="ARBA00023239"/>
    </source>
</evidence>
<feature type="site" description="Cleavage (non-hydrolytic); by autocatalysis" evidence="11">
    <location>
        <begin position="189"/>
        <end position="190"/>
    </location>
</feature>
<feature type="modified residue" description="Pyruvic acid (Ser); by autocatalysis" evidence="11">
    <location>
        <position position="190"/>
    </location>
</feature>
<dbReference type="InterPro" id="IPR003817">
    <property type="entry name" value="PS_Dcarbxylase"/>
</dbReference>
<comment type="similarity">
    <text evidence="11">Belongs to the phosphatidylserine decarboxylase family. PSD-A subfamily.</text>
</comment>
<evidence type="ECO:0000256" key="6">
    <source>
        <dbReference type="ARBA" id="ARBA00023145"/>
    </source>
</evidence>
<dbReference type="Proteomes" id="UP000481643">
    <property type="component" value="Unassembled WGS sequence"/>
</dbReference>
<protein>
    <recommendedName>
        <fullName evidence="11">Phosphatidylserine decarboxylase proenzyme</fullName>
        <ecNumber evidence="11">4.1.1.65</ecNumber>
    </recommendedName>
    <component>
        <recommendedName>
            <fullName evidence="11">Phosphatidylserine decarboxylase alpha chain</fullName>
        </recommendedName>
    </component>
    <component>
        <recommendedName>
            <fullName evidence="11">Phosphatidylserine decarboxylase beta chain</fullName>
        </recommendedName>
    </component>
</protein>
<sequence>MSLLSSLKCMFTPVHPAGFPFIGLGAFAAVGAAIFSPVLTWPLLIITGWTIYFFRNPIRITPIQDGVIVSPAEGRVSLITKVPPPPELGLPQVQMIRVSVFMSIFDCHVNRIPISGRIARIAYSPGKFLSADLDKASDSNERNAIAIDSAHGQVAVVQIAGLIARRIKHWVAEGDEMNTGDRFGLIRFGSRLDVYLPLDATILVSVGQTAIVGETILADLRSVPPGRLFQSK</sequence>
<keyword evidence="1 11" id="KW-1003">Cell membrane</keyword>
<dbReference type="RefSeq" id="WP_151652016.1">
    <property type="nucleotide sequence ID" value="NZ_WBVX01000013.1"/>
</dbReference>
<dbReference type="EMBL" id="WBVX01000013">
    <property type="protein sequence ID" value="KAB2684362.1"/>
    <property type="molecule type" value="Genomic_DNA"/>
</dbReference>
<feature type="chain" id="PRO_5027192439" description="Phosphatidylserine decarboxylase beta chain" evidence="11">
    <location>
        <begin position="1"/>
        <end position="189"/>
    </location>
</feature>
<evidence type="ECO:0000256" key="1">
    <source>
        <dbReference type="ARBA" id="ARBA00022475"/>
    </source>
</evidence>
<comment type="catalytic activity">
    <reaction evidence="11">
        <text>a 1,2-diacyl-sn-glycero-3-phospho-L-serine + H(+) = a 1,2-diacyl-sn-glycero-3-phosphoethanolamine + CO2</text>
        <dbReference type="Rhea" id="RHEA:20828"/>
        <dbReference type="ChEBI" id="CHEBI:15378"/>
        <dbReference type="ChEBI" id="CHEBI:16526"/>
        <dbReference type="ChEBI" id="CHEBI:57262"/>
        <dbReference type="ChEBI" id="CHEBI:64612"/>
        <dbReference type="EC" id="4.1.1.65"/>
    </reaction>
</comment>
<keyword evidence="7 11" id="KW-0594">Phospholipid biosynthesis</keyword>
<dbReference type="NCBIfam" id="NF003679">
    <property type="entry name" value="PRK05305.1-3"/>
    <property type="match status" value="1"/>
</dbReference>
<name>A0A6L3YN62_9HYPH</name>
<evidence type="ECO:0000256" key="5">
    <source>
        <dbReference type="ARBA" id="ARBA00023136"/>
    </source>
</evidence>